<dbReference type="AlphaFoldDB" id="B0RL65"/>
<protein>
    <submittedName>
        <fullName evidence="1">Uncharacterized protein</fullName>
    </submittedName>
</protein>
<keyword evidence="1" id="KW-0614">Plasmid</keyword>
<reference evidence="1" key="1">
    <citation type="journal article" date="2008" name="J. Bacteriol.">
        <title>Genetic and functional properties of the self-transmissible Yersinia enterocolitica plasmid pYE854, which mobilizes the virulence plasmid pYV.</title>
        <authorList>
            <person name="Hammerl J.A."/>
            <person name="Klein I."/>
            <person name="Lanka E."/>
            <person name="Appel B."/>
            <person name="Hertwig S."/>
        </authorList>
    </citation>
    <scope>NUCLEOTIDE SEQUENCE [LARGE SCALE GENOMIC DNA]</scope>
    <source>
        <strain evidence="1">29854</strain>
        <plasmid evidence="1">pYE854</plasmid>
    </source>
</reference>
<dbReference type="EMBL" id="AM905950">
    <property type="protein sequence ID" value="CAP20322.1"/>
    <property type="molecule type" value="Genomic_DNA"/>
</dbReference>
<proteinExistence type="predicted"/>
<evidence type="ECO:0000313" key="1">
    <source>
        <dbReference type="EMBL" id="CAP20322.1"/>
    </source>
</evidence>
<geneLocation type="plasmid" evidence="1">
    <name>pYE854</name>
</geneLocation>
<sequence length="59" mass="7141">MMTLFRLPRMPPVVFFPAHLPAQQARLNRFRRGYTMPEYLRVMIWCSRGRLLPFWSGQD</sequence>
<organism evidence="1">
    <name type="scientific">Yersinia enterocolitica</name>
    <dbReference type="NCBI Taxonomy" id="630"/>
    <lineage>
        <taxon>Bacteria</taxon>
        <taxon>Pseudomonadati</taxon>
        <taxon>Pseudomonadota</taxon>
        <taxon>Gammaproteobacteria</taxon>
        <taxon>Enterobacterales</taxon>
        <taxon>Yersiniaceae</taxon>
        <taxon>Yersinia</taxon>
    </lineage>
</organism>
<accession>B0RL65</accession>
<name>B0RL65_YEREN</name>